<organism evidence="12 13">
    <name type="scientific">Methanoregula boonei (strain DSM 21154 / JCM 14090 / 6A8)</name>
    <dbReference type="NCBI Taxonomy" id="456442"/>
    <lineage>
        <taxon>Archaea</taxon>
        <taxon>Methanobacteriati</taxon>
        <taxon>Methanobacteriota</taxon>
        <taxon>Stenosarchaea group</taxon>
        <taxon>Methanomicrobia</taxon>
        <taxon>Methanomicrobiales</taxon>
        <taxon>Methanoregulaceae</taxon>
        <taxon>Methanoregula</taxon>
    </lineage>
</organism>
<evidence type="ECO:0000313" key="13">
    <source>
        <dbReference type="Proteomes" id="UP000002408"/>
    </source>
</evidence>
<dbReference type="InterPro" id="IPR051124">
    <property type="entry name" value="Phosphate_Transport_Permease"/>
</dbReference>
<feature type="transmembrane region" description="Helical" evidence="9">
    <location>
        <begin position="205"/>
        <end position="226"/>
    </location>
</feature>
<dbReference type="PANTHER" id="PTHR30425">
    <property type="entry name" value="PHOSPHATE TRANSPORT SYSTEM PERMEASE PROTEIN PST"/>
    <property type="match status" value="1"/>
</dbReference>
<name>A7IB20_METB6</name>
<keyword evidence="6 9" id="KW-0812">Transmembrane</keyword>
<evidence type="ECO:0000256" key="1">
    <source>
        <dbReference type="ARBA" id="ARBA00004651"/>
    </source>
</evidence>
<evidence type="ECO:0000256" key="7">
    <source>
        <dbReference type="ARBA" id="ARBA00022989"/>
    </source>
</evidence>
<dbReference type="NCBIfam" id="TIGR02138">
    <property type="entry name" value="phosphate_pstC"/>
    <property type="match status" value="1"/>
</dbReference>
<keyword evidence="8 9" id="KW-0472">Membrane</keyword>
<dbReference type="SUPFAM" id="SSF161098">
    <property type="entry name" value="MetI-like"/>
    <property type="match status" value="1"/>
</dbReference>
<dbReference type="PROSITE" id="PS50928">
    <property type="entry name" value="ABC_TM1"/>
    <property type="match status" value="1"/>
</dbReference>
<feature type="transmembrane region" description="Helical" evidence="9">
    <location>
        <begin position="156"/>
        <end position="175"/>
    </location>
</feature>
<dbReference type="OrthoDB" id="338493at2157"/>
<dbReference type="RefSeq" id="WP_012107993.1">
    <property type="nucleotide sequence ID" value="NC_009712.1"/>
</dbReference>
<feature type="transmembrane region" description="Helical" evidence="9">
    <location>
        <begin position="272"/>
        <end position="296"/>
    </location>
</feature>
<dbReference type="GO" id="GO:0005315">
    <property type="term" value="F:phosphate transmembrane transporter activity"/>
    <property type="evidence" value="ECO:0007669"/>
    <property type="project" value="InterPro"/>
</dbReference>
<dbReference type="KEGG" id="mbn:Mboo_2417"/>
<evidence type="ECO:0000256" key="6">
    <source>
        <dbReference type="ARBA" id="ARBA00022692"/>
    </source>
</evidence>
<dbReference type="InterPro" id="IPR035906">
    <property type="entry name" value="MetI-like_sf"/>
</dbReference>
<dbReference type="InterPro" id="IPR000515">
    <property type="entry name" value="MetI-like"/>
</dbReference>
<proteinExistence type="inferred from homology"/>
<dbReference type="GeneID" id="5410493"/>
<gene>
    <name evidence="12" type="ordered locus">Mboo_2417</name>
</gene>
<evidence type="ECO:0000313" key="12">
    <source>
        <dbReference type="EMBL" id="ABS56931.1"/>
    </source>
</evidence>
<dbReference type="GO" id="GO:0005886">
    <property type="term" value="C:plasma membrane"/>
    <property type="evidence" value="ECO:0007669"/>
    <property type="project" value="UniProtKB-SubCell"/>
</dbReference>
<evidence type="ECO:0000256" key="2">
    <source>
        <dbReference type="ARBA" id="ARBA00007069"/>
    </source>
</evidence>
<dbReference type="Pfam" id="PF00528">
    <property type="entry name" value="BPD_transp_1"/>
    <property type="match status" value="1"/>
</dbReference>
<evidence type="ECO:0000256" key="9">
    <source>
        <dbReference type="RuleBase" id="RU363032"/>
    </source>
</evidence>
<dbReference type="InterPro" id="IPR011864">
    <property type="entry name" value="Phosphate_PstC"/>
</dbReference>
<comment type="similarity">
    <text evidence="2 10">Belongs to the binding-protein-dependent transport system permease family. CysTW subfamily.</text>
</comment>
<dbReference type="Proteomes" id="UP000002408">
    <property type="component" value="Chromosome"/>
</dbReference>
<evidence type="ECO:0000256" key="5">
    <source>
        <dbReference type="ARBA" id="ARBA00022592"/>
    </source>
</evidence>
<dbReference type="Gene3D" id="1.10.3720.10">
    <property type="entry name" value="MetI-like"/>
    <property type="match status" value="1"/>
</dbReference>
<dbReference type="eggNOG" id="arCOG00167">
    <property type="taxonomic scope" value="Archaea"/>
</dbReference>
<keyword evidence="4 10" id="KW-1003">Cell membrane</keyword>
<accession>A7IB20</accession>
<comment type="subcellular location">
    <subcellularLocation>
        <location evidence="1 9">Cell membrane</location>
        <topology evidence="1 9">Multi-pass membrane protein</topology>
    </subcellularLocation>
</comment>
<dbReference type="GO" id="GO:0006817">
    <property type="term" value="P:phosphate ion transport"/>
    <property type="evidence" value="ECO:0007669"/>
    <property type="project" value="UniProtKB-KW"/>
</dbReference>
<protein>
    <recommendedName>
        <fullName evidence="10">Phosphate transport system permease protein</fullName>
    </recommendedName>
</protein>
<evidence type="ECO:0000256" key="4">
    <source>
        <dbReference type="ARBA" id="ARBA00022475"/>
    </source>
</evidence>
<sequence precursor="true">MKERADIHKSIFFGIAGITAILVFVIIGFLIYAAAPVLETSGIGFITNSVWNYDTNQYGIFIFLIDTIIVTALTLALAIPFGLLTAMYLAEWAPAWMEKIIRPIVELLVGIPSVVYGLFGVLILSTVFMDFLNPTVDHLLGFIPIFRNIHPNFHQGLFLSAAILAIMVIPTIVALSQEAMRGVSSEYREASIALGATQWETMRNVILPCAFPGIVTAVVLAMMRAMGETMAIVMLLGNTPIIPSSIFDVGYTMTAKILNDILYYVASPQPRAAIFGIAVVLFFMEMLAVAGVRLICSWAQRRS</sequence>
<comment type="function">
    <text evidence="10">Part of the binding-protein-dependent transport system for phosphate; probably responsible for the translocation of the substrate across the membrane.</text>
</comment>
<dbReference type="HOGENOM" id="CLU_033621_1_3_2"/>
<evidence type="ECO:0000256" key="10">
    <source>
        <dbReference type="RuleBase" id="RU363054"/>
    </source>
</evidence>
<keyword evidence="7 9" id="KW-1133">Transmembrane helix</keyword>
<evidence type="ECO:0000256" key="8">
    <source>
        <dbReference type="ARBA" id="ARBA00023136"/>
    </source>
</evidence>
<dbReference type="PANTHER" id="PTHR30425:SF1">
    <property type="entry name" value="PHOSPHATE TRANSPORT SYSTEM PERMEASE PROTEIN PSTC"/>
    <property type="match status" value="1"/>
</dbReference>
<feature type="domain" description="ABC transmembrane type-1" evidence="11">
    <location>
        <begin position="64"/>
        <end position="290"/>
    </location>
</feature>
<evidence type="ECO:0000259" key="11">
    <source>
        <dbReference type="PROSITE" id="PS50928"/>
    </source>
</evidence>
<keyword evidence="3 9" id="KW-0813">Transport</keyword>
<feature type="transmembrane region" description="Helical" evidence="9">
    <location>
        <begin position="12"/>
        <end position="38"/>
    </location>
</feature>
<keyword evidence="13" id="KW-1185">Reference proteome</keyword>
<dbReference type="STRING" id="456442.Mboo_2417"/>
<keyword evidence="5 10" id="KW-0592">Phosphate transport</keyword>
<dbReference type="AlphaFoldDB" id="A7IB20"/>
<reference evidence="13" key="1">
    <citation type="journal article" date="2015" name="Microbiology">
        <title>Genome of Methanoregula boonei 6A8 reveals adaptations to oligotrophic peatland environments.</title>
        <authorList>
            <person name="Braeuer S."/>
            <person name="Cadillo-Quiroz H."/>
            <person name="Kyrpides N."/>
            <person name="Woyke T."/>
            <person name="Goodwin L."/>
            <person name="Detter C."/>
            <person name="Podell S."/>
            <person name="Yavitt J.B."/>
            <person name="Zinder S.H."/>
        </authorList>
    </citation>
    <scope>NUCLEOTIDE SEQUENCE [LARGE SCALE GENOMIC DNA]</scope>
    <source>
        <strain evidence="13">DSM 21154 / JCM 14090 / 6A8</strain>
    </source>
</reference>
<dbReference type="EMBL" id="CP000780">
    <property type="protein sequence ID" value="ABS56931.1"/>
    <property type="molecule type" value="Genomic_DNA"/>
</dbReference>
<evidence type="ECO:0000256" key="3">
    <source>
        <dbReference type="ARBA" id="ARBA00022448"/>
    </source>
</evidence>
<feature type="transmembrane region" description="Helical" evidence="9">
    <location>
        <begin position="107"/>
        <end position="129"/>
    </location>
</feature>
<dbReference type="CDD" id="cd06261">
    <property type="entry name" value="TM_PBP2"/>
    <property type="match status" value="1"/>
</dbReference>
<feature type="transmembrane region" description="Helical" evidence="9">
    <location>
        <begin position="58"/>
        <end position="86"/>
    </location>
</feature>